<dbReference type="Pfam" id="PF02633">
    <property type="entry name" value="Creatininase"/>
    <property type="match status" value="1"/>
</dbReference>
<reference evidence="7 8" key="1">
    <citation type="submission" date="2020-08" db="EMBL/GenBank/DDBJ databases">
        <title>Whole-Genome Sequence of French Clinical Streptomyces mexicanus Strain Q0842.</title>
        <authorList>
            <person name="Boxberger M."/>
            <person name="La Scola B."/>
        </authorList>
    </citation>
    <scope>NUCLEOTIDE SEQUENCE [LARGE SCALE GENOMIC DNA]</scope>
    <source>
        <strain evidence="7 8">Marseille-Q0842</strain>
    </source>
</reference>
<dbReference type="Gene3D" id="3.40.50.10310">
    <property type="entry name" value="Creatininase"/>
    <property type="match status" value="1"/>
</dbReference>
<comment type="cofactor">
    <cofactor evidence="1">
        <name>Zn(2+)</name>
        <dbReference type="ChEBI" id="CHEBI:29105"/>
    </cofactor>
</comment>
<evidence type="ECO:0000256" key="3">
    <source>
        <dbReference type="ARBA" id="ARBA00022801"/>
    </source>
</evidence>
<accession>A0A7X1HXD6</accession>
<dbReference type="Proteomes" id="UP000517694">
    <property type="component" value="Unassembled WGS sequence"/>
</dbReference>
<dbReference type="AlphaFoldDB" id="A0A7X1HXD6"/>
<keyword evidence="2" id="KW-0479">Metal-binding</keyword>
<keyword evidence="3" id="KW-0378">Hydrolase</keyword>
<dbReference type="OrthoDB" id="9801445at2"/>
<comment type="caution">
    <text evidence="7">The sequence shown here is derived from an EMBL/GenBank/DDBJ whole genome shotgun (WGS) entry which is preliminary data.</text>
</comment>
<organism evidence="7 8">
    <name type="scientific">Streptomyces mexicanus</name>
    <dbReference type="NCBI Taxonomy" id="178566"/>
    <lineage>
        <taxon>Bacteria</taxon>
        <taxon>Bacillati</taxon>
        <taxon>Actinomycetota</taxon>
        <taxon>Actinomycetes</taxon>
        <taxon>Kitasatosporales</taxon>
        <taxon>Streptomycetaceae</taxon>
        <taxon>Streptomyces</taxon>
    </lineage>
</organism>
<dbReference type="PANTHER" id="PTHR35005">
    <property type="entry name" value="3-DEHYDRO-SCYLLO-INOSOSE HYDROLASE"/>
    <property type="match status" value="1"/>
</dbReference>
<dbReference type="SUPFAM" id="SSF102215">
    <property type="entry name" value="Creatininase"/>
    <property type="match status" value="1"/>
</dbReference>
<dbReference type="GO" id="GO:0016811">
    <property type="term" value="F:hydrolase activity, acting on carbon-nitrogen (but not peptide) bonds, in linear amides"/>
    <property type="evidence" value="ECO:0007669"/>
    <property type="project" value="TreeGrafter"/>
</dbReference>
<dbReference type="EMBL" id="JACMHY010000002">
    <property type="protein sequence ID" value="MBC2864934.1"/>
    <property type="molecule type" value="Genomic_DNA"/>
</dbReference>
<name>A0A7X1HXD6_9ACTN</name>
<evidence type="ECO:0000256" key="2">
    <source>
        <dbReference type="ARBA" id="ARBA00022723"/>
    </source>
</evidence>
<proteinExistence type="inferred from homology"/>
<dbReference type="GO" id="GO:0009231">
    <property type="term" value="P:riboflavin biosynthetic process"/>
    <property type="evidence" value="ECO:0007669"/>
    <property type="project" value="TreeGrafter"/>
</dbReference>
<keyword evidence="8" id="KW-1185">Reference proteome</keyword>
<comment type="similarity">
    <text evidence="5">Belongs to the creatininase superfamily.</text>
</comment>
<evidence type="ECO:0000256" key="4">
    <source>
        <dbReference type="ARBA" id="ARBA00022833"/>
    </source>
</evidence>
<gene>
    <name evidence="7" type="primary">mftE</name>
    <name evidence="7" type="ORF">H1R13_07960</name>
</gene>
<evidence type="ECO:0000256" key="5">
    <source>
        <dbReference type="ARBA" id="ARBA00024029"/>
    </source>
</evidence>
<evidence type="ECO:0000313" key="7">
    <source>
        <dbReference type="EMBL" id="MBC2864934.1"/>
    </source>
</evidence>
<dbReference type="InterPro" id="IPR023871">
    <property type="entry name" value="MftE"/>
</dbReference>
<evidence type="ECO:0000256" key="1">
    <source>
        <dbReference type="ARBA" id="ARBA00001947"/>
    </source>
</evidence>
<dbReference type="NCBIfam" id="TIGR03964">
    <property type="entry name" value="mycofact_creat"/>
    <property type="match status" value="1"/>
</dbReference>
<protein>
    <submittedName>
        <fullName evidence="7">Mycofactocin biosynthesis peptidyl-dipeptidase MftE</fullName>
    </submittedName>
</protein>
<dbReference type="InterPro" id="IPR003785">
    <property type="entry name" value="Creatininase/forma_Hydrolase"/>
</dbReference>
<evidence type="ECO:0000256" key="6">
    <source>
        <dbReference type="SAM" id="MobiDB-lite"/>
    </source>
</evidence>
<dbReference type="GO" id="GO:0046872">
    <property type="term" value="F:metal ion binding"/>
    <property type="evidence" value="ECO:0007669"/>
    <property type="project" value="UniProtKB-KW"/>
</dbReference>
<dbReference type="PANTHER" id="PTHR35005:SF1">
    <property type="entry name" value="2-AMINO-5-FORMYLAMINO-6-RIBOSYLAMINOPYRIMIDIN-4(3H)-ONE 5'-MONOPHOSPHATE DEFORMYLASE"/>
    <property type="match status" value="1"/>
</dbReference>
<dbReference type="InterPro" id="IPR024087">
    <property type="entry name" value="Creatininase-like_sf"/>
</dbReference>
<keyword evidence="4" id="KW-0862">Zinc</keyword>
<evidence type="ECO:0000313" key="8">
    <source>
        <dbReference type="Proteomes" id="UP000517694"/>
    </source>
</evidence>
<feature type="region of interest" description="Disordered" evidence="6">
    <location>
        <begin position="234"/>
        <end position="275"/>
    </location>
</feature>
<sequence>MPSHRKPPEASRHLARSAWPAVTADALVLVPVGSTEQHGPHLPLDTDSVIAHSVAQTTAERLTAGRPDQPVLSAPTIAYGASGEHADFPGTVSIGHDALRVVLVETVRSLSLWAGRTVFVNGHGGNVPTLDAAVGQLRDEGHDVAWLGCETPGSDAHAGRTETSVMLHLAPGDVLLHEAVIGDTRPLAVLMPELVSRGVRAVSPSGVLGDPTGATAEEGRALFETMVTTAVRRIAAGRTDARGRLTDPASRRTPHRDPASYRPAPPAPCTEAARP</sequence>